<sequence length="260" mass="29613">MLRSTDYKLNDLTQQLFFTSLKLTQRKSSAHSRLRNYVCLLSSEIVLGKLAAFFNMAAGESRLLNMVRNIGICTTTIMNNFATLYILKIQLYFLCLLLGIVGLPLSCAFSFCLPTRADVKDQRPSFCGMNPADPVCFLYTYKKLCKKVWVGFRSTTFESLASRLYVLYFPFKDPICEERLSFGNRAGCQVLRDATALLKRLYGVLSAGYRCVNDIRAFFADAGTSRYPRQFTCFNPDESSLMDYQPILSQMLNVNTFSIR</sequence>
<keyword evidence="1" id="KW-0812">Transmembrane</keyword>
<dbReference type="Proteomes" id="UP000000493">
    <property type="component" value="Chromosome"/>
</dbReference>
<gene>
    <name evidence="2" type="ordered locus">Runsl_5121</name>
</gene>
<reference evidence="3" key="1">
    <citation type="submission" date="2011-06" db="EMBL/GenBank/DDBJ databases">
        <title>The complete genome of chromosome of Runella slithyformis DSM 19594.</title>
        <authorList>
            <consortium name="US DOE Joint Genome Institute (JGI-PGF)"/>
            <person name="Lucas S."/>
            <person name="Han J."/>
            <person name="Lapidus A."/>
            <person name="Bruce D."/>
            <person name="Goodwin L."/>
            <person name="Pitluck S."/>
            <person name="Peters L."/>
            <person name="Kyrpides N."/>
            <person name="Mavromatis K."/>
            <person name="Ivanova N."/>
            <person name="Ovchinnikova G."/>
            <person name="Zhang X."/>
            <person name="Misra M."/>
            <person name="Detter J.C."/>
            <person name="Tapia R."/>
            <person name="Han C."/>
            <person name="Land M."/>
            <person name="Hauser L."/>
            <person name="Markowitz V."/>
            <person name="Cheng J.-F."/>
            <person name="Hugenholtz P."/>
            <person name="Woyke T."/>
            <person name="Wu D."/>
            <person name="Tindall B."/>
            <person name="Faehrich R."/>
            <person name="Brambilla E."/>
            <person name="Klenk H.-P."/>
            <person name="Eisen J.A."/>
        </authorList>
    </citation>
    <scope>NUCLEOTIDE SEQUENCE [LARGE SCALE GENOMIC DNA]</scope>
    <source>
        <strain evidence="3">ATCC 29530 / DSM 19594 / LMG 11500 / NCIMB 11436 / LSU 4</strain>
    </source>
</reference>
<feature type="transmembrane region" description="Helical" evidence="1">
    <location>
        <begin position="89"/>
        <end position="113"/>
    </location>
</feature>
<keyword evidence="1" id="KW-1133">Transmembrane helix</keyword>
<evidence type="ECO:0000313" key="3">
    <source>
        <dbReference type="Proteomes" id="UP000000493"/>
    </source>
</evidence>
<evidence type="ECO:0000256" key="1">
    <source>
        <dbReference type="SAM" id="Phobius"/>
    </source>
</evidence>
<dbReference type="AlphaFoldDB" id="A0A7U4E878"/>
<protein>
    <submittedName>
        <fullName evidence="2">Uncharacterized protein</fullName>
    </submittedName>
</protein>
<evidence type="ECO:0000313" key="2">
    <source>
        <dbReference type="EMBL" id="AEI51423.1"/>
    </source>
</evidence>
<dbReference type="KEGG" id="rsi:Runsl_5121"/>
<feature type="transmembrane region" description="Helical" evidence="1">
    <location>
        <begin position="37"/>
        <end position="58"/>
    </location>
</feature>
<name>A0A7U4E878_RUNSL</name>
<keyword evidence="1" id="KW-0472">Membrane</keyword>
<organism evidence="2 3">
    <name type="scientific">Runella slithyformis (strain ATCC 29530 / DSM 19594 / LMG 11500 / NCIMB 11436 / LSU 4)</name>
    <dbReference type="NCBI Taxonomy" id="761193"/>
    <lineage>
        <taxon>Bacteria</taxon>
        <taxon>Pseudomonadati</taxon>
        <taxon>Bacteroidota</taxon>
        <taxon>Cytophagia</taxon>
        <taxon>Cytophagales</taxon>
        <taxon>Spirosomataceae</taxon>
        <taxon>Runella</taxon>
    </lineage>
</organism>
<accession>A0A7U4E878</accession>
<proteinExistence type="predicted"/>
<keyword evidence="3" id="KW-1185">Reference proteome</keyword>
<dbReference type="EMBL" id="CP002859">
    <property type="protein sequence ID" value="AEI51423.1"/>
    <property type="molecule type" value="Genomic_DNA"/>
</dbReference>
<reference evidence="2 3" key="2">
    <citation type="journal article" date="2012" name="Stand. Genomic Sci.">
        <title>Complete genome sequence of the aquatic bacterium Runella slithyformis type strain (LSU 4(T)).</title>
        <authorList>
            <person name="Copeland A."/>
            <person name="Zhang X."/>
            <person name="Misra M."/>
            <person name="Lapidus A."/>
            <person name="Nolan M."/>
            <person name="Lucas S."/>
            <person name="Deshpande S."/>
            <person name="Cheng J.F."/>
            <person name="Tapia R."/>
            <person name="Goodwin L.A."/>
            <person name="Pitluck S."/>
            <person name="Liolios K."/>
            <person name="Pagani I."/>
            <person name="Ivanova N."/>
            <person name="Mikhailova N."/>
            <person name="Pati A."/>
            <person name="Chen A."/>
            <person name="Palaniappan K."/>
            <person name="Land M."/>
            <person name="Hauser L."/>
            <person name="Pan C."/>
            <person name="Jeffries C.D."/>
            <person name="Detter J.C."/>
            <person name="Brambilla E.M."/>
            <person name="Rohde M."/>
            <person name="Djao O.D."/>
            <person name="Goker M."/>
            <person name="Sikorski J."/>
            <person name="Tindall B.J."/>
            <person name="Woyke T."/>
            <person name="Bristow J."/>
            <person name="Eisen J.A."/>
            <person name="Markowitz V."/>
            <person name="Hugenholtz P."/>
            <person name="Kyrpides N.C."/>
            <person name="Klenk H.P."/>
            <person name="Mavromatis K."/>
        </authorList>
    </citation>
    <scope>NUCLEOTIDE SEQUENCE [LARGE SCALE GENOMIC DNA]</scope>
    <source>
        <strain evidence="3">ATCC 29530 / DSM 19594 / LMG 11500 / NCIMB 11436 / LSU 4</strain>
    </source>
</reference>